<evidence type="ECO:0000313" key="2">
    <source>
        <dbReference type="EMBL" id="UJO22352.1"/>
    </source>
</evidence>
<reference evidence="2" key="1">
    <citation type="submission" date="2021-12" db="EMBL/GenBank/DDBJ databases">
        <authorList>
            <person name="Zaccaron A."/>
            <person name="Stergiopoulos I."/>
        </authorList>
    </citation>
    <scope>NUCLEOTIDE SEQUENCE</scope>
    <source>
        <strain evidence="2">Race5_Kim</strain>
    </source>
</reference>
<feature type="compositionally biased region" description="Basic and acidic residues" evidence="1">
    <location>
        <begin position="363"/>
        <end position="372"/>
    </location>
</feature>
<feature type="region of interest" description="Disordered" evidence="1">
    <location>
        <begin position="732"/>
        <end position="756"/>
    </location>
</feature>
<feature type="region of interest" description="Disordered" evidence="1">
    <location>
        <begin position="363"/>
        <end position="405"/>
    </location>
</feature>
<accession>A0A9Q8PH89</accession>
<feature type="compositionally biased region" description="Polar residues" evidence="1">
    <location>
        <begin position="150"/>
        <end position="167"/>
    </location>
</feature>
<dbReference type="EMBL" id="CP090171">
    <property type="protein sequence ID" value="UJO22352.1"/>
    <property type="molecule type" value="Genomic_DNA"/>
</dbReference>
<feature type="region of interest" description="Disordered" evidence="1">
    <location>
        <begin position="98"/>
        <end position="133"/>
    </location>
</feature>
<proteinExistence type="predicted"/>
<dbReference type="OrthoDB" id="5427134at2759"/>
<feature type="region of interest" description="Disordered" evidence="1">
    <location>
        <begin position="787"/>
        <end position="839"/>
    </location>
</feature>
<feature type="region of interest" description="Disordered" evidence="1">
    <location>
        <begin position="236"/>
        <end position="283"/>
    </location>
</feature>
<reference evidence="2" key="2">
    <citation type="journal article" date="2022" name="Microb. Genom.">
        <title>A chromosome-scale genome assembly of the tomato pathogen Cladosporium fulvum reveals a compartmentalized genome architecture and the presence of a dispensable chromosome.</title>
        <authorList>
            <person name="Zaccaron A.Z."/>
            <person name="Chen L.H."/>
            <person name="Samaras A."/>
            <person name="Stergiopoulos I."/>
        </authorList>
    </citation>
    <scope>NUCLEOTIDE SEQUENCE</scope>
    <source>
        <strain evidence="2">Race5_Kim</strain>
    </source>
</reference>
<feature type="compositionally biased region" description="Polar residues" evidence="1">
    <location>
        <begin position="820"/>
        <end position="830"/>
    </location>
</feature>
<dbReference type="RefSeq" id="XP_047766718.1">
    <property type="nucleotide sequence ID" value="XM_047907981.1"/>
</dbReference>
<feature type="region of interest" description="Disordered" evidence="1">
    <location>
        <begin position="150"/>
        <end position="177"/>
    </location>
</feature>
<feature type="compositionally biased region" description="Polar residues" evidence="1">
    <location>
        <begin position="123"/>
        <end position="133"/>
    </location>
</feature>
<name>A0A9Q8PH89_PASFU</name>
<dbReference type="AlphaFoldDB" id="A0A9Q8PH89"/>
<sequence length="915" mass="100309">MAAHFGGSRIVELPNGACGFRDLSAGGKAPICGCRRFWLNNQLGDAAFCWCGHHAVYHEFGLVNPFTPRETVQYVHTSQPPDNTTQPAAQPAPTWSELIATPAGSGNGTTNVGRPNTAGLGITDTSQPASQAHSINTKLWQALNGFARQQDNGTRSGDTTRLPSTAVPSVCDEPSRASPTRELRARMQSNRPMAPPVNIPAVNIYMNRTEDYSATEVATPSVRGTPDFRGLMAPLPRPASTPTRGAGPTLRPTGPVTASTTSRRDHAVPTAASQPTQPPRTSMGPALSIQEMCNTIQEYGRRINVLESMSFQSMPIDQLQDRFDLQDGRLLDLEHWRVEQDRAQEADDTQERLNAVDGRVVELEGWRQEQDQSKTSQETEESEKPSSSQRRRLLPMETSSFTSDASFDDENAAAHTEAVVLATLAATAETGPRIDALESRILNLESASLPSSHRLWHVQVVLLPFGRQLPGIWFSASESTRHSVRSATQALDEWSGSRPTSGTSFISTASSGVWTTESIEAWARQTQDEWLSPKACGPSGSVFQRLASRGLVRDVTLQSPDARHICSAISATFGEVLKSEEPVKDAAAKYHGLQERFIPLRKVKKSTRLRFLSSAEMLTPTSWTAEFLESSVFMKINDGERRLYLTTPEAYTQPSRPGWSWPALKDLPARDLDGEPQPAQADHNLVEACWTYNDRLDHTVSAYSSFEDQYGSPWGISTEGDAGTAAEQHIRLPSPAATRPSQLRSSSMPSATSPEAVAINVSTKRRVASFELGPVANTVEFSPEYFSTKRQRTSTSPELERRGVNFTPRWSPAEDLGPGRSSQAASNRARGTTPFAYPTPHSHFESRCGDGDTQVDEDVPPPAYRDVLDDPEEWEGMQDAGDDQHEGVHHAVHRNEEVIEGLYDEDNLEDGLAVF</sequence>
<evidence type="ECO:0000313" key="3">
    <source>
        <dbReference type="Proteomes" id="UP000756132"/>
    </source>
</evidence>
<dbReference type="Proteomes" id="UP000756132">
    <property type="component" value="Chromosome 9"/>
</dbReference>
<organism evidence="2 3">
    <name type="scientific">Passalora fulva</name>
    <name type="common">Tomato leaf mold</name>
    <name type="synonym">Cladosporium fulvum</name>
    <dbReference type="NCBI Taxonomy" id="5499"/>
    <lineage>
        <taxon>Eukaryota</taxon>
        <taxon>Fungi</taxon>
        <taxon>Dikarya</taxon>
        <taxon>Ascomycota</taxon>
        <taxon>Pezizomycotina</taxon>
        <taxon>Dothideomycetes</taxon>
        <taxon>Dothideomycetidae</taxon>
        <taxon>Mycosphaerellales</taxon>
        <taxon>Mycosphaerellaceae</taxon>
        <taxon>Fulvia</taxon>
    </lineage>
</organism>
<gene>
    <name evidence="2" type="ORF">CLAFUR5_08833</name>
</gene>
<dbReference type="KEGG" id="ffu:CLAFUR5_08833"/>
<keyword evidence="3" id="KW-1185">Reference proteome</keyword>
<protein>
    <submittedName>
        <fullName evidence="2">Uncharacterized protein</fullName>
    </submittedName>
</protein>
<feature type="compositionally biased region" description="Polar residues" evidence="1">
    <location>
        <begin position="739"/>
        <end position="753"/>
    </location>
</feature>
<evidence type="ECO:0000256" key="1">
    <source>
        <dbReference type="SAM" id="MobiDB-lite"/>
    </source>
</evidence>
<dbReference type="GeneID" id="71988711"/>